<comment type="caution">
    <text evidence="1">The sequence shown here is derived from an EMBL/GenBank/DDBJ whole genome shotgun (WGS) entry which is preliminary data.</text>
</comment>
<dbReference type="OrthoDB" id="154553at2"/>
<protein>
    <submittedName>
        <fullName evidence="1">Uncharacterized protein</fullName>
    </submittedName>
</protein>
<gene>
    <name evidence="1" type="ORF">QI30_00410</name>
</gene>
<accession>A0A433RYQ7</accession>
<dbReference type="AlphaFoldDB" id="A0A433RYQ7"/>
<name>A0A433RYQ7_9BACL</name>
<reference evidence="1 2" key="1">
    <citation type="submission" date="2014-11" db="EMBL/GenBank/DDBJ databases">
        <title>Genome sequence and analysis of novel Kurthia sp.</title>
        <authorList>
            <person name="Lawson J.N."/>
            <person name="Gonzalez J.E."/>
            <person name="Rinauldi L."/>
            <person name="Xuan Z."/>
            <person name="Firman A."/>
            <person name="Shaddox L."/>
            <person name="Trudeau A."/>
            <person name="Shah S."/>
            <person name="Reiman D."/>
        </authorList>
    </citation>
    <scope>NUCLEOTIDE SEQUENCE [LARGE SCALE GENOMIC DNA]</scope>
    <source>
        <strain evidence="1 2">3B1D</strain>
    </source>
</reference>
<evidence type="ECO:0000313" key="1">
    <source>
        <dbReference type="EMBL" id="RUS58369.1"/>
    </source>
</evidence>
<evidence type="ECO:0000313" key="2">
    <source>
        <dbReference type="Proteomes" id="UP000288623"/>
    </source>
</evidence>
<dbReference type="InterPro" id="IPR010838">
    <property type="entry name" value="DUF1444"/>
</dbReference>
<dbReference type="NCBIfam" id="NF010189">
    <property type="entry name" value="PRK13668.1"/>
    <property type="match status" value="1"/>
</dbReference>
<keyword evidence="2" id="KW-1185">Reference proteome</keyword>
<dbReference type="PIRSF" id="PIRSF012562">
    <property type="entry name" value="UCP012562"/>
    <property type="match status" value="1"/>
</dbReference>
<dbReference type="Pfam" id="PF07285">
    <property type="entry name" value="DUF1444"/>
    <property type="match status" value="1"/>
</dbReference>
<proteinExistence type="predicted"/>
<dbReference type="RefSeq" id="WP_126988994.1">
    <property type="nucleotide sequence ID" value="NZ_JTFC01000003.1"/>
</dbReference>
<dbReference type="Proteomes" id="UP000288623">
    <property type="component" value="Unassembled WGS sequence"/>
</dbReference>
<dbReference type="EMBL" id="JTFC01000003">
    <property type="protein sequence ID" value="RUS58369.1"/>
    <property type="molecule type" value="Genomic_DNA"/>
</dbReference>
<organism evidence="1 2">
    <name type="scientific">Candidatus Kurthia intestinigallinarum</name>
    <dbReference type="NCBI Taxonomy" id="1562256"/>
    <lineage>
        <taxon>Bacteria</taxon>
        <taxon>Bacillati</taxon>
        <taxon>Bacillota</taxon>
        <taxon>Bacilli</taxon>
        <taxon>Bacillales</taxon>
        <taxon>Caryophanaceae</taxon>
        <taxon>Kurthia</taxon>
    </lineage>
</organism>
<sequence>MKANELIQILKQRLGEERYTWSLDEKTNKLRIEHKVLGKGLDMTLGDTLAKYEERGNKAVDEVVYTIDETFKAMAQEQQGFQNTAAIYPVIRSGSFPKKSKEGFDFITSEHTAETTVYYALDLGRTYRLIDTDMLKKLHLDEAQMKEAARFKARELSTKVKKDEVAGNTFYFLNENDGYDASRLLNESFLREMRGKIKGEMAVAVPHQDVLIIADIQNPTGYDVLAQMTMHFFSIGTVPITSLSFIYEDGKLEPIFIMAKNRKQEEDKK</sequence>